<dbReference type="GO" id="GO:0005096">
    <property type="term" value="F:GTPase activator activity"/>
    <property type="evidence" value="ECO:0007669"/>
    <property type="project" value="InterPro"/>
</dbReference>
<comment type="caution">
    <text evidence="2">The sequence shown here is derived from an EMBL/GenBank/DDBJ whole genome shotgun (WGS) entry which is preliminary data.</text>
</comment>
<dbReference type="Proteomes" id="UP000230750">
    <property type="component" value="Unassembled WGS sequence"/>
</dbReference>
<keyword evidence="3" id="KW-1185">Reference proteome</keyword>
<organism evidence="2 3">
    <name type="scientific">Stichopus japonicus</name>
    <name type="common">Sea cucumber</name>
    <dbReference type="NCBI Taxonomy" id="307972"/>
    <lineage>
        <taxon>Eukaryota</taxon>
        <taxon>Metazoa</taxon>
        <taxon>Echinodermata</taxon>
        <taxon>Eleutherozoa</taxon>
        <taxon>Echinozoa</taxon>
        <taxon>Holothuroidea</taxon>
        <taxon>Aspidochirotacea</taxon>
        <taxon>Aspidochirotida</taxon>
        <taxon>Stichopodidae</taxon>
        <taxon>Apostichopus</taxon>
    </lineage>
</organism>
<sequence>MVVCLQGTFPSPCGPTSIVSLLDEETLLSYLDYTRSDQAKFRYFVLENTTLVAILEEHLGESEVLSPTVVMVIRGPGGRTVWSLRHRHCSRMDQGQEHSSSARHRDTTLNADHEIIAGLIDKQIEYEEFTREKASEEIENAGYPNRHMEAKPPRPKEDFSPARLLLSHLGYSV</sequence>
<feature type="region of interest" description="Disordered" evidence="1">
    <location>
        <begin position="136"/>
        <end position="160"/>
    </location>
</feature>
<evidence type="ECO:0000313" key="3">
    <source>
        <dbReference type="Proteomes" id="UP000230750"/>
    </source>
</evidence>
<dbReference type="EMBL" id="MRZV01000260">
    <property type="protein sequence ID" value="PIK54159.1"/>
    <property type="molecule type" value="Genomic_DNA"/>
</dbReference>
<evidence type="ECO:0000313" key="2">
    <source>
        <dbReference type="EMBL" id="PIK54159.1"/>
    </source>
</evidence>
<proteinExistence type="predicted"/>
<dbReference type="PANTHER" id="PTHR21344:SF1">
    <property type="entry name" value="RAL GTPASE-ACTIVATING PROTEIN SUBUNIT BETA"/>
    <property type="match status" value="1"/>
</dbReference>
<dbReference type="STRING" id="307972.A0A2G8L1L5"/>
<dbReference type="PANTHER" id="PTHR21344">
    <property type="entry name" value="RAL GTPASE-ACTIVATING PROTEIN SUBUNIT BETA"/>
    <property type="match status" value="1"/>
</dbReference>
<protein>
    <submittedName>
        <fullName evidence="2">Putative ral GTPase-activating protein subunit beta</fullName>
    </submittedName>
</protein>
<name>A0A2G8L1L5_STIJA</name>
<dbReference type="OrthoDB" id="10009983at2759"/>
<feature type="compositionally biased region" description="Basic and acidic residues" evidence="1">
    <location>
        <begin position="146"/>
        <end position="160"/>
    </location>
</feature>
<evidence type="ECO:0000256" key="1">
    <source>
        <dbReference type="SAM" id="MobiDB-lite"/>
    </source>
</evidence>
<reference evidence="2 3" key="1">
    <citation type="journal article" date="2017" name="PLoS Biol.">
        <title>The sea cucumber genome provides insights into morphological evolution and visceral regeneration.</title>
        <authorList>
            <person name="Zhang X."/>
            <person name="Sun L."/>
            <person name="Yuan J."/>
            <person name="Sun Y."/>
            <person name="Gao Y."/>
            <person name="Zhang L."/>
            <person name="Li S."/>
            <person name="Dai H."/>
            <person name="Hamel J.F."/>
            <person name="Liu C."/>
            <person name="Yu Y."/>
            <person name="Liu S."/>
            <person name="Lin W."/>
            <person name="Guo K."/>
            <person name="Jin S."/>
            <person name="Xu P."/>
            <person name="Storey K.B."/>
            <person name="Huan P."/>
            <person name="Zhang T."/>
            <person name="Zhou Y."/>
            <person name="Zhang J."/>
            <person name="Lin C."/>
            <person name="Li X."/>
            <person name="Xing L."/>
            <person name="Huo D."/>
            <person name="Sun M."/>
            <person name="Wang L."/>
            <person name="Mercier A."/>
            <person name="Li F."/>
            <person name="Yang H."/>
            <person name="Xiang J."/>
        </authorList>
    </citation>
    <scope>NUCLEOTIDE SEQUENCE [LARGE SCALE GENOMIC DNA]</scope>
    <source>
        <strain evidence="2">Shaxun</strain>
        <tissue evidence="2">Muscle</tissue>
    </source>
</reference>
<dbReference type="InterPro" id="IPR039930">
    <property type="entry name" value="RALGAPB"/>
</dbReference>
<gene>
    <name evidence="2" type="ORF">BSL78_08944</name>
</gene>
<dbReference type="AlphaFoldDB" id="A0A2G8L1L5"/>
<accession>A0A2G8L1L5</accession>